<dbReference type="EC" id="2.4.-.-" evidence="4"/>
<feature type="domain" description="Glycosyl transferase family 1" evidence="3">
    <location>
        <begin position="62"/>
        <end position="174"/>
    </location>
</feature>
<dbReference type="InterPro" id="IPR001296">
    <property type="entry name" value="Glyco_trans_1"/>
</dbReference>
<dbReference type="Gene3D" id="3.40.50.2000">
    <property type="entry name" value="Glycogen Phosphorylase B"/>
    <property type="match status" value="1"/>
</dbReference>
<reference evidence="4" key="2">
    <citation type="journal article" date="2014" name="ISME J.">
        <title>Microbial stratification in low pH oxic and suboxic macroscopic growths along an acid mine drainage.</title>
        <authorList>
            <person name="Mendez-Garcia C."/>
            <person name="Mesa V."/>
            <person name="Sprenger R.R."/>
            <person name="Richter M."/>
            <person name="Diez M.S."/>
            <person name="Solano J."/>
            <person name="Bargiela R."/>
            <person name="Golyshina O.V."/>
            <person name="Manteca A."/>
            <person name="Ramos J.L."/>
            <person name="Gallego J.R."/>
            <person name="Llorente I."/>
            <person name="Martins Dos Santos V.A."/>
            <person name="Jensen O.N."/>
            <person name="Pelaez A.I."/>
            <person name="Sanchez J."/>
            <person name="Ferrer M."/>
        </authorList>
    </citation>
    <scope>NUCLEOTIDE SEQUENCE</scope>
</reference>
<evidence type="ECO:0000313" key="4">
    <source>
        <dbReference type="EMBL" id="EQD32152.1"/>
    </source>
</evidence>
<evidence type="ECO:0000256" key="1">
    <source>
        <dbReference type="ARBA" id="ARBA00022676"/>
    </source>
</evidence>
<reference evidence="4" key="1">
    <citation type="submission" date="2013-08" db="EMBL/GenBank/DDBJ databases">
        <authorList>
            <person name="Mendez C."/>
            <person name="Richter M."/>
            <person name="Ferrer M."/>
            <person name="Sanchez J."/>
        </authorList>
    </citation>
    <scope>NUCLEOTIDE SEQUENCE</scope>
</reference>
<evidence type="ECO:0000259" key="3">
    <source>
        <dbReference type="Pfam" id="PF00534"/>
    </source>
</evidence>
<name>T0YJQ0_9ZZZZ</name>
<organism evidence="4">
    <name type="scientific">mine drainage metagenome</name>
    <dbReference type="NCBI Taxonomy" id="410659"/>
    <lineage>
        <taxon>unclassified sequences</taxon>
        <taxon>metagenomes</taxon>
        <taxon>ecological metagenomes</taxon>
    </lineage>
</organism>
<dbReference type="GO" id="GO:0016757">
    <property type="term" value="F:glycosyltransferase activity"/>
    <property type="evidence" value="ECO:0007669"/>
    <property type="project" value="UniProtKB-KW"/>
</dbReference>
<keyword evidence="1 4" id="KW-0328">Glycosyltransferase</keyword>
<dbReference type="Pfam" id="PF00534">
    <property type="entry name" value="Glycos_transf_1"/>
    <property type="match status" value="1"/>
</dbReference>
<dbReference type="AlphaFoldDB" id="T0YJQ0"/>
<comment type="caution">
    <text evidence="4">The sequence shown here is derived from an EMBL/GenBank/DDBJ whole genome shotgun (WGS) entry which is preliminary data.</text>
</comment>
<feature type="non-terminal residue" evidence="4">
    <location>
        <position position="1"/>
    </location>
</feature>
<dbReference type="PANTHER" id="PTHR12526:SF510">
    <property type="entry name" value="D-INOSITOL 3-PHOSPHATE GLYCOSYLTRANSFERASE"/>
    <property type="match status" value="1"/>
</dbReference>
<evidence type="ECO:0000256" key="2">
    <source>
        <dbReference type="ARBA" id="ARBA00022679"/>
    </source>
</evidence>
<gene>
    <name evidence="4" type="ORF">B1B_17813</name>
</gene>
<dbReference type="EMBL" id="AUZY01011907">
    <property type="protein sequence ID" value="EQD32152.1"/>
    <property type="molecule type" value="Genomic_DNA"/>
</dbReference>
<sequence>GAIRIINNLVLEKLATRMADGFFVVSPLILAAVRYWRVPENRCNLTSIIVLGSLGRGISNEARGVPPVPSPSPYVLSVGALTGRKRVDLLLRAFALTDEDRRLVILGNGPMKDELVQLSCDLGIAQRVTWLDSVSDEDFQTLIHHALFCALASEREGNPAILYEALWAGTPVIYIGGGDVDPGIGGPYFTHLKSVDPSDIAHLIE</sequence>
<accession>T0YJQ0</accession>
<protein>
    <submittedName>
        <fullName evidence="4">Glycosyl transferase, group 1 domain protein</fullName>
        <ecNumber evidence="4">2.4.-.-</ecNumber>
    </submittedName>
</protein>
<dbReference type="SUPFAM" id="SSF53756">
    <property type="entry name" value="UDP-Glycosyltransferase/glycogen phosphorylase"/>
    <property type="match status" value="1"/>
</dbReference>
<proteinExistence type="predicted"/>
<dbReference type="PANTHER" id="PTHR12526">
    <property type="entry name" value="GLYCOSYLTRANSFERASE"/>
    <property type="match status" value="1"/>
</dbReference>
<keyword evidence="2 4" id="KW-0808">Transferase</keyword>